<dbReference type="EMBL" id="JAAHFQ010001171">
    <property type="protein sequence ID" value="NER32310.1"/>
    <property type="molecule type" value="Genomic_DNA"/>
</dbReference>
<dbReference type="Pfam" id="PF01385">
    <property type="entry name" value="OrfB_IS605"/>
    <property type="match status" value="1"/>
</dbReference>
<organism evidence="8">
    <name type="scientific">Symploca sp. SIO1C4</name>
    <dbReference type="NCBI Taxonomy" id="2607765"/>
    <lineage>
        <taxon>Bacteria</taxon>
        <taxon>Bacillati</taxon>
        <taxon>Cyanobacteriota</taxon>
        <taxon>Cyanophyceae</taxon>
        <taxon>Coleofasciculales</taxon>
        <taxon>Coleofasciculaceae</taxon>
        <taxon>Symploca</taxon>
    </lineage>
</organism>
<feature type="domain" description="Probable transposase IS891/IS1136/IS1341" evidence="6">
    <location>
        <begin position="168"/>
        <end position="283"/>
    </location>
</feature>
<dbReference type="InterPro" id="IPR010095">
    <property type="entry name" value="Cas12f1-like_TNB"/>
</dbReference>
<evidence type="ECO:0000259" key="6">
    <source>
        <dbReference type="Pfam" id="PF01385"/>
    </source>
</evidence>
<dbReference type="Pfam" id="PF07282">
    <property type="entry name" value="Cas12f1-like_TNB"/>
    <property type="match status" value="1"/>
</dbReference>
<dbReference type="GO" id="GO:0006310">
    <property type="term" value="P:DNA recombination"/>
    <property type="evidence" value="ECO:0007669"/>
    <property type="project" value="UniProtKB-KW"/>
</dbReference>
<evidence type="ECO:0000256" key="1">
    <source>
        <dbReference type="ARBA" id="ARBA00008761"/>
    </source>
</evidence>
<protein>
    <submittedName>
        <fullName evidence="8">Transposase</fullName>
    </submittedName>
</protein>
<keyword evidence="3" id="KW-0815">Transposition</keyword>
<accession>A0A6B3NKN8</accession>
<feature type="domain" description="Cas12f1-like TNB" evidence="7">
    <location>
        <begin position="295"/>
        <end position="360"/>
    </location>
</feature>
<evidence type="ECO:0000256" key="3">
    <source>
        <dbReference type="ARBA" id="ARBA00022578"/>
    </source>
</evidence>
<dbReference type="AlphaFoldDB" id="A0A6B3NKN8"/>
<keyword evidence="4" id="KW-0238">DNA-binding</keyword>
<dbReference type="NCBIfam" id="NF040570">
    <property type="entry name" value="guided_TnpB"/>
    <property type="match status" value="1"/>
</dbReference>
<evidence type="ECO:0000256" key="5">
    <source>
        <dbReference type="ARBA" id="ARBA00023172"/>
    </source>
</evidence>
<dbReference type="PANTHER" id="PTHR30405:SF25">
    <property type="entry name" value="RNA-GUIDED DNA ENDONUCLEASE INSQ-RELATED"/>
    <property type="match status" value="1"/>
</dbReference>
<reference evidence="8" key="1">
    <citation type="submission" date="2019-11" db="EMBL/GenBank/DDBJ databases">
        <title>Genomic insights into an expanded diversity of filamentous marine cyanobacteria reveals the extraordinary biosynthetic potential of Moorea and Okeania.</title>
        <authorList>
            <person name="Ferreira Leao T."/>
            <person name="Wang M."/>
            <person name="Moss N."/>
            <person name="Da Silva R."/>
            <person name="Sanders J."/>
            <person name="Nurk S."/>
            <person name="Gurevich A."/>
            <person name="Humphrey G."/>
            <person name="Reher R."/>
            <person name="Zhu Q."/>
            <person name="Belda-Ferre P."/>
            <person name="Glukhov E."/>
            <person name="Rex R."/>
            <person name="Dorrestein P.C."/>
            <person name="Knight R."/>
            <person name="Pevzner P."/>
            <person name="Gerwick W.H."/>
            <person name="Gerwick L."/>
        </authorList>
    </citation>
    <scope>NUCLEOTIDE SEQUENCE</scope>
    <source>
        <strain evidence="8">SIO1C4</strain>
    </source>
</reference>
<comment type="caution">
    <text evidence="8">The sequence shown here is derived from an EMBL/GenBank/DDBJ whole genome shotgun (WGS) entry which is preliminary data.</text>
</comment>
<dbReference type="InterPro" id="IPR001959">
    <property type="entry name" value="Transposase"/>
</dbReference>
<keyword evidence="5" id="KW-0233">DNA recombination</keyword>
<comment type="similarity">
    <text evidence="1">In the C-terminal section; belongs to the transposase 35 family.</text>
</comment>
<dbReference type="PANTHER" id="PTHR30405">
    <property type="entry name" value="TRANSPOSASE"/>
    <property type="match status" value="1"/>
</dbReference>
<proteinExistence type="inferred from homology"/>
<gene>
    <name evidence="8" type="ORF">F6J89_33105</name>
</gene>
<evidence type="ECO:0000256" key="4">
    <source>
        <dbReference type="ARBA" id="ARBA00023125"/>
    </source>
</evidence>
<evidence type="ECO:0000313" key="8">
    <source>
        <dbReference type="EMBL" id="NER32310.1"/>
    </source>
</evidence>
<comment type="similarity">
    <text evidence="2">In the N-terminal section; belongs to the transposase 2 family.</text>
</comment>
<dbReference type="GO" id="GO:0003677">
    <property type="term" value="F:DNA binding"/>
    <property type="evidence" value="ECO:0007669"/>
    <property type="project" value="UniProtKB-KW"/>
</dbReference>
<name>A0A6B3NKN8_9CYAN</name>
<dbReference type="GO" id="GO:0032196">
    <property type="term" value="P:transposition"/>
    <property type="evidence" value="ECO:0007669"/>
    <property type="project" value="UniProtKB-KW"/>
</dbReference>
<sequence length="397" mass="46074">MLVLEAKLVGKNWQYERLDEAIRAGQFVRNKCLAYWIESSRDEKVNKSKLTKLALLLRKEFEWAGKLNSQAAQAHAERAWISISRFFDNCKKKVPGKKGYPKFKKNSRSVEYKITGWNLSEDKKKLTLTDDFNAGTFKLKGTRDLNWYTKKQIKRVRIVRRAKGYFVQFCIDVERSEPLPRTNKFVGIDLGIKEFYTDSNGEVVNNPRYLRKSELRLKRRQRRKSARVKGSKNRLKAIKKLGRAHFKVSSQRQDFAIKTAKALIQSNDMVFYEDLRVRNMVKNHKLAKSISDASWSMFTDWLDYFGKVHGRIVFSVAPHWTSQNCSNCGEKVLKSLSTRTHQCPYCQTVLDRDHNAAINILNKGWGDDRVPQGMREFTLEESGTSGRVEKSLLLSSL</sequence>
<evidence type="ECO:0000259" key="7">
    <source>
        <dbReference type="Pfam" id="PF07282"/>
    </source>
</evidence>
<dbReference type="InterPro" id="IPR051399">
    <property type="entry name" value="RNA-guided_DNA_endo/Transpos"/>
</dbReference>
<evidence type="ECO:0000256" key="2">
    <source>
        <dbReference type="ARBA" id="ARBA00011044"/>
    </source>
</evidence>